<dbReference type="InterPro" id="IPR044930">
    <property type="entry name" value="Homing_endonuclease_His-Me"/>
</dbReference>
<reference evidence="2" key="1">
    <citation type="journal article" date="2015" name="Nature">
        <title>Complex archaea that bridge the gap between prokaryotes and eukaryotes.</title>
        <authorList>
            <person name="Spang A."/>
            <person name="Saw J.H."/>
            <person name="Jorgensen S.L."/>
            <person name="Zaremba-Niedzwiedzka K."/>
            <person name="Martijn J."/>
            <person name="Lind A.E."/>
            <person name="van Eijk R."/>
            <person name="Schleper C."/>
            <person name="Guy L."/>
            <person name="Ettema T.J."/>
        </authorList>
    </citation>
    <scope>NUCLEOTIDE SEQUENCE</scope>
</reference>
<dbReference type="GO" id="GO:0004519">
    <property type="term" value="F:endonuclease activity"/>
    <property type="evidence" value="ECO:0007669"/>
    <property type="project" value="InterPro"/>
</dbReference>
<protein>
    <recommendedName>
        <fullName evidence="1">HNH nuclease domain-containing protein</fullName>
    </recommendedName>
</protein>
<sequence length="155" mass="17796">MPIISGLEITEKDIKRIFSKVIKDVNPQGCWGWSDILSKDDYAYISIGGRKGKKLLAHRVLYELFIGVISTDMDLDHLCRNRFCVRPEHQEPVTRQTNLLRGETLAALHASTTHCPQGHPYDIFNTRITSDGRRVCKICNNIIHPRERRAKCLHC</sequence>
<feature type="domain" description="HNH nuclease" evidence="1">
    <location>
        <begin position="56"/>
        <end position="98"/>
    </location>
</feature>
<evidence type="ECO:0000313" key="2">
    <source>
        <dbReference type="EMBL" id="KKN34593.1"/>
    </source>
</evidence>
<dbReference type="SUPFAM" id="SSF54060">
    <property type="entry name" value="His-Me finger endonucleases"/>
    <property type="match status" value="1"/>
</dbReference>
<evidence type="ECO:0000259" key="1">
    <source>
        <dbReference type="Pfam" id="PF13392"/>
    </source>
</evidence>
<dbReference type="Gene3D" id="3.90.75.10">
    <property type="entry name" value="Homing Intron 3 (I-ppo) Encoded Endonuclease, Chain A"/>
    <property type="match status" value="1"/>
</dbReference>
<organism evidence="2">
    <name type="scientific">marine sediment metagenome</name>
    <dbReference type="NCBI Taxonomy" id="412755"/>
    <lineage>
        <taxon>unclassified sequences</taxon>
        <taxon>metagenomes</taxon>
        <taxon>ecological metagenomes</taxon>
    </lineage>
</organism>
<accession>A0A0F9SZB5</accession>
<gene>
    <name evidence="2" type="ORF">LCGC14_0792330</name>
</gene>
<proteinExistence type="predicted"/>
<comment type="caution">
    <text evidence="2">The sequence shown here is derived from an EMBL/GenBank/DDBJ whole genome shotgun (WGS) entry which is preliminary data.</text>
</comment>
<dbReference type="InterPro" id="IPR044925">
    <property type="entry name" value="His-Me_finger_sf"/>
</dbReference>
<name>A0A0F9SZB5_9ZZZZ</name>
<dbReference type="EMBL" id="LAZR01002096">
    <property type="protein sequence ID" value="KKN34593.1"/>
    <property type="molecule type" value="Genomic_DNA"/>
</dbReference>
<dbReference type="Pfam" id="PF13392">
    <property type="entry name" value="HNH_3"/>
    <property type="match status" value="1"/>
</dbReference>
<dbReference type="InterPro" id="IPR003615">
    <property type="entry name" value="HNH_nuc"/>
</dbReference>
<dbReference type="AlphaFoldDB" id="A0A0F9SZB5"/>